<evidence type="ECO:0000313" key="3">
    <source>
        <dbReference type="Proteomes" id="UP001162060"/>
    </source>
</evidence>
<dbReference type="EMBL" id="CAKLBY020000078">
    <property type="protein sequence ID" value="CAK7924870.1"/>
    <property type="molecule type" value="Genomic_DNA"/>
</dbReference>
<sequence>MLKSRIMSAPAGDSSDMTAVANGKTQGRRRSDLMDEERLNMAKFLLQHRQGQPRLPRAVIAATADKFQDHRNTVFRIWSCVKTMLDSG</sequence>
<evidence type="ECO:0000256" key="1">
    <source>
        <dbReference type="SAM" id="MobiDB-lite"/>
    </source>
</evidence>
<feature type="region of interest" description="Disordered" evidence="1">
    <location>
        <begin position="1"/>
        <end position="31"/>
    </location>
</feature>
<organism evidence="2 3">
    <name type="scientific">Peronospora matthiolae</name>
    <dbReference type="NCBI Taxonomy" id="2874970"/>
    <lineage>
        <taxon>Eukaryota</taxon>
        <taxon>Sar</taxon>
        <taxon>Stramenopiles</taxon>
        <taxon>Oomycota</taxon>
        <taxon>Peronosporomycetes</taxon>
        <taxon>Peronosporales</taxon>
        <taxon>Peronosporaceae</taxon>
        <taxon>Peronospora</taxon>
    </lineage>
</organism>
<gene>
    <name evidence="2" type="ORF">PM001_LOCUS10020</name>
</gene>
<evidence type="ECO:0008006" key="4">
    <source>
        <dbReference type="Google" id="ProtNLM"/>
    </source>
</evidence>
<comment type="caution">
    <text evidence="2">The sequence shown here is derived from an EMBL/GenBank/DDBJ whole genome shotgun (WGS) entry which is preliminary data.</text>
</comment>
<accession>A0AAV1TUK0</accession>
<evidence type="ECO:0000313" key="2">
    <source>
        <dbReference type="EMBL" id="CAK7924870.1"/>
    </source>
</evidence>
<protein>
    <recommendedName>
        <fullName evidence="4">Transposase</fullName>
    </recommendedName>
</protein>
<proteinExistence type="predicted"/>
<name>A0AAV1TUK0_9STRA</name>
<dbReference type="Proteomes" id="UP001162060">
    <property type="component" value="Unassembled WGS sequence"/>
</dbReference>
<dbReference type="AlphaFoldDB" id="A0AAV1TUK0"/>
<reference evidence="2" key="1">
    <citation type="submission" date="2024-01" db="EMBL/GenBank/DDBJ databases">
        <authorList>
            <person name="Webb A."/>
        </authorList>
    </citation>
    <scope>NUCLEOTIDE SEQUENCE</scope>
    <source>
        <strain evidence="2">Pm1</strain>
    </source>
</reference>